<accession>A0A8H4JBS8</accession>
<feature type="domain" description="Protein argonaute N-terminal" evidence="1">
    <location>
        <begin position="86"/>
        <end position="222"/>
    </location>
</feature>
<reference evidence="2 3" key="1">
    <citation type="submission" date="2020-01" db="EMBL/GenBank/DDBJ databases">
        <title>Identification and distribution of gene clusters putatively required for synthesis of sphingolipid metabolism inhibitors in phylogenetically diverse species of the filamentous fungus Fusarium.</title>
        <authorList>
            <person name="Kim H.-S."/>
            <person name="Busman M."/>
            <person name="Brown D.W."/>
            <person name="Divon H."/>
            <person name="Uhlig S."/>
            <person name="Proctor R.H."/>
        </authorList>
    </citation>
    <scope>NUCLEOTIDE SEQUENCE [LARGE SCALE GENOMIC DNA]</scope>
    <source>
        <strain evidence="2 3">NRRL 13308</strain>
    </source>
</reference>
<dbReference type="OrthoDB" id="10252740at2759"/>
<dbReference type="Proteomes" id="UP000536711">
    <property type="component" value="Unassembled WGS sequence"/>
</dbReference>
<comment type="caution">
    <text evidence="2">The sequence shown here is derived from an EMBL/GenBank/DDBJ whole genome shotgun (WGS) entry which is preliminary data.</text>
</comment>
<dbReference type="InterPro" id="IPR032474">
    <property type="entry name" value="Argonaute_N"/>
</dbReference>
<name>A0A8H4JBS8_9HYPO</name>
<evidence type="ECO:0000313" key="3">
    <source>
        <dbReference type="Proteomes" id="UP000536711"/>
    </source>
</evidence>
<gene>
    <name evidence="2" type="ORF">FACUT_12197</name>
</gene>
<sequence length="259" mass="28498">MELGGAAVVSEAIQGVVEDKLRVEEEDMEGRLAVVSKLSRSFRQNSRVANVEDAFHPATKNKLDLNSLKLTEGFPNRPGYGTRGTRVELTANYIELLPPSNLTLHQYDIQISPVAVGKKHFRVVQLLLQAPECASKQGDIATDFRSTLVSKTKLSQDEVLVEVPYRSESEDEPTARATVYKVRVQYSKTLNVGELVNYLNSTSLSQSLVDKQELTQALNIFLNHYAKSAKNLITIGSTKSFSLSSEAARADIGSGLEII</sequence>
<proteinExistence type="predicted"/>
<dbReference type="EMBL" id="JAADJF010000433">
    <property type="protein sequence ID" value="KAF4417452.1"/>
    <property type="molecule type" value="Genomic_DNA"/>
</dbReference>
<evidence type="ECO:0000313" key="2">
    <source>
        <dbReference type="EMBL" id="KAF4417452.1"/>
    </source>
</evidence>
<dbReference type="Pfam" id="PF16486">
    <property type="entry name" value="ArgoN"/>
    <property type="match status" value="1"/>
</dbReference>
<organism evidence="2 3">
    <name type="scientific">Fusarium acutatum</name>
    <dbReference type="NCBI Taxonomy" id="78861"/>
    <lineage>
        <taxon>Eukaryota</taxon>
        <taxon>Fungi</taxon>
        <taxon>Dikarya</taxon>
        <taxon>Ascomycota</taxon>
        <taxon>Pezizomycotina</taxon>
        <taxon>Sordariomycetes</taxon>
        <taxon>Hypocreomycetidae</taxon>
        <taxon>Hypocreales</taxon>
        <taxon>Nectriaceae</taxon>
        <taxon>Fusarium</taxon>
        <taxon>Fusarium fujikuroi species complex</taxon>
    </lineage>
</organism>
<dbReference type="AlphaFoldDB" id="A0A8H4JBS8"/>
<protein>
    <submittedName>
        <fullName evidence="2">Argonaute Dicer PAZ</fullName>
    </submittedName>
</protein>
<evidence type="ECO:0000259" key="1">
    <source>
        <dbReference type="Pfam" id="PF16486"/>
    </source>
</evidence>
<keyword evidence="3" id="KW-1185">Reference proteome</keyword>